<evidence type="ECO:0000259" key="3">
    <source>
        <dbReference type="PROSITE" id="PS50110"/>
    </source>
</evidence>
<evidence type="ECO:0000256" key="1">
    <source>
        <dbReference type="ARBA" id="ARBA00022553"/>
    </source>
</evidence>
<dbReference type="InterPro" id="IPR050595">
    <property type="entry name" value="Bact_response_regulator"/>
</dbReference>
<dbReference type="Pfam" id="PF00072">
    <property type="entry name" value="Response_reg"/>
    <property type="match status" value="1"/>
</dbReference>
<dbReference type="PANTHER" id="PTHR44591">
    <property type="entry name" value="STRESS RESPONSE REGULATOR PROTEIN 1"/>
    <property type="match status" value="1"/>
</dbReference>
<keyword evidence="1 2" id="KW-0597">Phosphoprotein</keyword>
<protein>
    <recommendedName>
        <fullName evidence="3">Response regulatory domain-containing protein</fullName>
    </recommendedName>
</protein>
<organism evidence="4 5">
    <name type="scientific">Actinoplanes awajinensis subsp. mycoplanecinus</name>
    <dbReference type="NCBI Taxonomy" id="135947"/>
    <lineage>
        <taxon>Bacteria</taxon>
        <taxon>Bacillati</taxon>
        <taxon>Actinomycetota</taxon>
        <taxon>Actinomycetes</taxon>
        <taxon>Micromonosporales</taxon>
        <taxon>Micromonosporaceae</taxon>
        <taxon>Actinoplanes</taxon>
    </lineage>
</organism>
<dbReference type="InterPro" id="IPR011006">
    <property type="entry name" value="CheY-like_superfamily"/>
</dbReference>
<feature type="domain" description="Response regulatory" evidence="3">
    <location>
        <begin position="3"/>
        <end position="115"/>
    </location>
</feature>
<dbReference type="OrthoDB" id="3784905at2"/>
<dbReference type="AlphaFoldDB" id="A0A101J9R5"/>
<dbReference type="Gene3D" id="3.40.50.2300">
    <property type="match status" value="1"/>
</dbReference>
<dbReference type="InterPro" id="IPR001789">
    <property type="entry name" value="Sig_transdc_resp-reg_receiver"/>
</dbReference>
<evidence type="ECO:0000256" key="2">
    <source>
        <dbReference type="PROSITE-ProRule" id="PRU00169"/>
    </source>
</evidence>
<evidence type="ECO:0000313" key="5">
    <source>
        <dbReference type="Proteomes" id="UP000053244"/>
    </source>
</evidence>
<dbReference type="SUPFAM" id="SSF52172">
    <property type="entry name" value="CheY-like"/>
    <property type="match status" value="1"/>
</dbReference>
<evidence type="ECO:0000313" key="4">
    <source>
        <dbReference type="EMBL" id="KUL22818.1"/>
    </source>
</evidence>
<dbReference type="PROSITE" id="PS50110">
    <property type="entry name" value="RESPONSE_REGULATORY"/>
    <property type="match status" value="1"/>
</dbReference>
<dbReference type="EMBL" id="LLZH01000337">
    <property type="protein sequence ID" value="KUL22818.1"/>
    <property type="molecule type" value="Genomic_DNA"/>
</dbReference>
<gene>
    <name evidence="4" type="ORF">ADL15_47375</name>
</gene>
<reference evidence="4 5" key="1">
    <citation type="submission" date="2015-10" db="EMBL/GenBank/DDBJ databases">
        <authorList>
            <person name="Gilbert D.G."/>
        </authorList>
    </citation>
    <scope>NUCLEOTIDE SEQUENCE [LARGE SCALE GENOMIC DNA]</scope>
    <source>
        <strain evidence="4 5">NRRL B-16712</strain>
    </source>
</reference>
<dbReference type="RefSeq" id="WP_067706929.1">
    <property type="nucleotide sequence ID" value="NZ_LLZH01000337.1"/>
</dbReference>
<feature type="modified residue" description="4-aspartylphosphate" evidence="2">
    <location>
        <position position="52"/>
    </location>
</feature>
<accession>A0A101J9R5</accession>
<sequence>MTVLLLAEDDEDTAAILVHVCRHAGLTVFTAADGVTALEMVDASCPDVVLTDLVMPGMDGLGLIRAVRSHRTAAGTPMVILSATDDPVLATTGVCGVLLKPCGNEQIVDTVERLAIRGPHEHSRSGAHCAALQPARA</sequence>
<proteinExistence type="predicted"/>
<dbReference type="GO" id="GO:0000160">
    <property type="term" value="P:phosphorelay signal transduction system"/>
    <property type="evidence" value="ECO:0007669"/>
    <property type="project" value="InterPro"/>
</dbReference>
<name>A0A101J9R5_9ACTN</name>
<dbReference type="SMART" id="SM00448">
    <property type="entry name" value="REC"/>
    <property type="match status" value="1"/>
</dbReference>
<keyword evidence="5" id="KW-1185">Reference proteome</keyword>
<comment type="caution">
    <text evidence="4">The sequence shown here is derived from an EMBL/GenBank/DDBJ whole genome shotgun (WGS) entry which is preliminary data.</text>
</comment>
<dbReference type="Proteomes" id="UP000053244">
    <property type="component" value="Unassembled WGS sequence"/>
</dbReference>
<dbReference type="PANTHER" id="PTHR44591:SF3">
    <property type="entry name" value="RESPONSE REGULATORY DOMAIN-CONTAINING PROTEIN"/>
    <property type="match status" value="1"/>
</dbReference>